<evidence type="ECO:0000259" key="6">
    <source>
        <dbReference type="Pfam" id="PF14824"/>
    </source>
</evidence>
<keyword evidence="4" id="KW-0520">NAD</keyword>
<evidence type="ECO:0000313" key="8">
    <source>
        <dbReference type="Proteomes" id="UP001179280"/>
    </source>
</evidence>
<keyword evidence="8" id="KW-1185">Reference proteome</keyword>
<dbReference type="PANTHER" id="PTHR35330:SF1">
    <property type="entry name" value="SIROHEME BIOSYNTHESIS PROTEIN MET8"/>
    <property type="match status" value="1"/>
</dbReference>
<sequence>MVIGGGSVALRRTRTVIEAGGSVYLITGCLTSEWTALIPHPKITHEKRMVSKRECFLSDALLLCTNDKNLHDALMKNRAPRQLVYRADNASRSDIHFPAIIRKGLLTIALSTSGASPVYTKRLRKKIVNQLSDTTEEDLLFLKHARERILNSRIHSSEKRFLVDALASTEVLTRVDRESWLSKQLDEMGKI</sequence>
<dbReference type="InterPro" id="IPR028161">
    <property type="entry name" value="Met8-like"/>
</dbReference>
<feature type="domain" description="Siroheme synthase central" evidence="6">
    <location>
        <begin position="106"/>
        <end position="130"/>
    </location>
</feature>
<evidence type="ECO:0000256" key="5">
    <source>
        <dbReference type="ARBA" id="ARBA00023244"/>
    </source>
</evidence>
<dbReference type="Pfam" id="PF14824">
    <property type="entry name" value="Sirohm_synth_M"/>
    <property type="match status" value="1"/>
</dbReference>
<evidence type="ECO:0000256" key="1">
    <source>
        <dbReference type="ARBA" id="ARBA00005010"/>
    </source>
</evidence>
<name>A0ABS2ST90_9BACI</name>
<dbReference type="NCBIfam" id="TIGR01470">
    <property type="entry name" value="cysG_Nterm"/>
    <property type="match status" value="1"/>
</dbReference>
<protein>
    <recommendedName>
        <fullName evidence="2">precorrin-2 dehydrogenase</fullName>
        <ecNumber evidence="2">1.3.1.76</ecNumber>
    </recommendedName>
</protein>
<dbReference type="GO" id="GO:0043115">
    <property type="term" value="F:precorrin-2 dehydrogenase activity"/>
    <property type="evidence" value="ECO:0007669"/>
    <property type="project" value="UniProtKB-EC"/>
</dbReference>
<evidence type="ECO:0000256" key="3">
    <source>
        <dbReference type="ARBA" id="ARBA00023002"/>
    </source>
</evidence>
<dbReference type="EMBL" id="JAFBCV010000005">
    <property type="protein sequence ID" value="MBM7838743.1"/>
    <property type="molecule type" value="Genomic_DNA"/>
</dbReference>
<evidence type="ECO:0000256" key="2">
    <source>
        <dbReference type="ARBA" id="ARBA00012400"/>
    </source>
</evidence>
<organism evidence="7 8">
    <name type="scientific">Shouchella xiaoxiensis</name>
    <dbReference type="NCBI Taxonomy" id="766895"/>
    <lineage>
        <taxon>Bacteria</taxon>
        <taxon>Bacillati</taxon>
        <taxon>Bacillota</taxon>
        <taxon>Bacilli</taxon>
        <taxon>Bacillales</taxon>
        <taxon>Bacillaceae</taxon>
        <taxon>Shouchella</taxon>
    </lineage>
</organism>
<dbReference type="Gene3D" id="3.40.50.720">
    <property type="entry name" value="NAD(P)-binding Rossmann-like Domain"/>
    <property type="match status" value="1"/>
</dbReference>
<dbReference type="Pfam" id="PF13241">
    <property type="entry name" value="NAD_binding_7"/>
    <property type="match status" value="1"/>
</dbReference>
<dbReference type="GO" id="GO:0051266">
    <property type="term" value="F:sirohydrochlorin ferrochelatase activity"/>
    <property type="evidence" value="ECO:0007669"/>
    <property type="project" value="UniProtKB-EC"/>
</dbReference>
<gene>
    <name evidence="7" type="ORF">JOC54_002002</name>
</gene>
<dbReference type="InterPro" id="IPR006367">
    <property type="entry name" value="Sirohaem_synthase_N"/>
</dbReference>
<dbReference type="SUPFAM" id="SSF75615">
    <property type="entry name" value="Siroheme synthase middle domains-like"/>
    <property type="match status" value="1"/>
</dbReference>
<dbReference type="InterPro" id="IPR042518">
    <property type="entry name" value="SirC_C"/>
</dbReference>
<keyword evidence="7" id="KW-0456">Lyase</keyword>
<reference evidence="7" key="1">
    <citation type="submission" date="2021-01" db="EMBL/GenBank/DDBJ databases">
        <title>Genomic Encyclopedia of Type Strains, Phase IV (KMG-IV): sequencing the most valuable type-strain genomes for metagenomic binning, comparative biology and taxonomic classification.</title>
        <authorList>
            <person name="Goeker M."/>
        </authorList>
    </citation>
    <scope>NUCLEOTIDE SEQUENCE</scope>
    <source>
        <strain evidence="7">DSM 21943</strain>
    </source>
</reference>
<evidence type="ECO:0000313" key="7">
    <source>
        <dbReference type="EMBL" id="MBM7838743.1"/>
    </source>
</evidence>
<comment type="pathway">
    <text evidence="1">Porphyrin-containing compound metabolism; siroheme biosynthesis; sirohydrochlorin from precorrin-2: step 1/1.</text>
</comment>
<dbReference type="Proteomes" id="UP001179280">
    <property type="component" value="Unassembled WGS sequence"/>
</dbReference>
<accession>A0ABS2ST90</accession>
<dbReference type="InterPro" id="IPR028281">
    <property type="entry name" value="Sirohaem_synthase_central"/>
</dbReference>
<keyword evidence="5" id="KW-0627">Porphyrin biosynthesis</keyword>
<dbReference type="EC" id="1.3.1.76" evidence="2"/>
<evidence type="ECO:0000256" key="4">
    <source>
        <dbReference type="ARBA" id="ARBA00023027"/>
    </source>
</evidence>
<proteinExistence type="predicted"/>
<comment type="caution">
    <text evidence="7">The sequence shown here is derived from an EMBL/GenBank/DDBJ whole genome shotgun (WGS) entry which is preliminary data.</text>
</comment>
<dbReference type="Gene3D" id="1.10.8.610">
    <property type="entry name" value="SirC, precorrin-2 dehydrogenase, C-terminal helical domain-like"/>
    <property type="match status" value="1"/>
</dbReference>
<dbReference type="PANTHER" id="PTHR35330">
    <property type="entry name" value="SIROHEME BIOSYNTHESIS PROTEIN MET8"/>
    <property type="match status" value="1"/>
</dbReference>
<keyword evidence="3 7" id="KW-0560">Oxidoreductase</keyword>